<dbReference type="PANTHER" id="PTHR14614">
    <property type="entry name" value="HEPATOCELLULAR CARCINOMA-ASSOCIATED ANTIGEN"/>
    <property type="match status" value="1"/>
</dbReference>
<sequence>MNASTFVRTVHLDSTDVELAIHQWTEGDVGCVVWDGALVLGKYIDHKNCVGEWDAKKNVLELGSGTGIVGIITASFGNDALLTDLPQFVPLLEKNLEENRDRLRGKASVRTLEWGAPPDTYMVAPDVMLISECVYYDKAVDPLLKTMTELCGPNTEMLVSYEDRDNDANSAAVARFLRAVDPLLKTMTELCGPNTERLVSYEDWDNEANTAAVARFLRVRVRYRF</sequence>
<dbReference type="SUPFAM" id="SSF53335">
    <property type="entry name" value="S-adenosyl-L-methionine-dependent methyltransferases"/>
    <property type="match status" value="1"/>
</dbReference>
<name>A0A9D4Q6K7_RHISA</name>
<dbReference type="InterPro" id="IPR019410">
    <property type="entry name" value="Methyltransf_16"/>
</dbReference>
<reference evidence="1" key="1">
    <citation type="journal article" date="2020" name="Cell">
        <title>Large-Scale Comparative Analyses of Tick Genomes Elucidate Their Genetic Diversity and Vector Capacities.</title>
        <authorList>
            <consortium name="Tick Genome and Microbiome Consortium (TIGMIC)"/>
            <person name="Jia N."/>
            <person name="Wang J."/>
            <person name="Shi W."/>
            <person name="Du L."/>
            <person name="Sun Y."/>
            <person name="Zhan W."/>
            <person name="Jiang J.F."/>
            <person name="Wang Q."/>
            <person name="Zhang B."/>
            <person name="Ji P."/>
            <person name="Bell-Sakyi L."/>
            <person name="Cui X.M."/>
            <person name="Yuan T.T."/>
            <person name="Jiang B.G."/>
            <person name="Yang W.F."/>
            <person name="Lam T.T."/>
            <person name="Chang Q.C."/>
            <person name="Ding S.J."/>
            <person name="Wang X.J."/>
            <person name="Zhu J.G."/>
            <person name="Ruan X.D."/>
            <person name="Zhao L."/>
            <person name="Wei J.T."/>
            <person name="Ye R.Z."/>
            <person name="Que T.C."/>
            <person name="Du C.H."/>
            <person name="Zhou Y.H."/>
            <person name="Cheng J.X."/>
            <person name="Dai P.F."/>
            <person name="Guo W.B."/>
            <person name="Han X.H."/>
            <person name="Huang E.J."/>
            <person name="Li L.F."/>
            <person name="Wei W."/>
            <person name="Gao Y.C."/>
            <person name="Liu J.Z."/>
            <person name="Shao H.Z."/>
            <person name="Wang X."/>
            <person name="Wang C.C."/>
            <person name="Yang T.C."/>
            <person name="Huo Q.B."/>
            <person name="Li W."/>
            <person name="Chen H.Y."/>
            <person name="Chen S.E."/>
            <person name="Zhou L.G."/>
            <person name="Ni X.B."/>
            <person name="Tian J.H."/>
            <person name="Sheng Y."/>
            <person name="Liu T."/>
            <person name="Pan Y.S."/>
            <person name="Xia L.Y."/>
            <person name="Li J."/>
            <person name="Zhao F."/>
            <person name="Cao W.C."/>
        </authorList>
    </citation>
    <scope>NUCLEOTIDE SEQUENCE</scope>
    <source>
        <strain evidence="1">Rsan-2018</strain>
    </source>
</reference>
<organism evidence="1 2">
    <name type="scientific">Rhipicephalus sanguineus</name>
    <name type="common">Brown dog tick</name>
    <name type="synonym">Ixodes sanguineus</name>
    <dbReference type="NCBI Taxonomy" id="34632"/>
    <lineage>
        <taxon>Eukaryota</taxon>
        <taxon>Metazoa</taxon>
        <taxon>Ecdysozoa</taxon>
        <taxon>Arthropoda</taxon>
        <taxon>Chelicerata</taxon>
        <taxon>Arachnida</taxon>
        <taxon>Acari</taxon>
        <taxon>Parasitiformes</taxon>
        <taxon>Ixodida</taxon>
        <taxon>Ixodoidea</taxon>
        <taxon>Ixodidae</taxon>
        <taxon>Rhipicephalinae</taxon>
        <taxon>Rhipicephalus</taxon>
        <taxon>Rhipicephalus</taxon>
    </lineage>
</organism>
<gene>
    <name evidence="1" type="ORF">HPB52_013534</name>
</gene>
<dbReference type="PANTHER" id="PTHR14614:SF44">
    <property type="entry name" value="PROTEIN N-LYSINE METHYLTRANSFERASE METTL21D"/>
    <property type="match status" value="1"/>
</dbReference>
<evidence type="ECO:0000313" key="2">
    <source>
        <dbReference type="Proteomes" id="UP000821837"/>
    </source>
</evidence>
<dbReference type="AlphaFoldDB" id="A0A9D4Q6K7"/>
<dbReference type="GO" id="GO:0005829">
    <property type="term" value="C:cytosol"/>
    <property type="evidence" value="ECO:0007669"/>
    <property type="project" value="TreeGrafter"/>
</dbReference>
<dbReference type="EMBL" id="JABSTV010001248">
    <property type="protein sequence ID" value="KAH7968991.1"/>
    <property type="molecule type" value="Genomic_DNA"/>
</dbReference>
<protein>
    <submittedName>
        <fullName evidence="1">Uncharacterized protein</fullName>
    </submittedName>
</protein>
<evidence type="ECO:0000313" key="1">
    <source>
        <dbReference type="EMBL" id="KAH7968991.1"/>
    </source>
</evidence>
<dbReference type="Pfam" id="PF10294">
    <property type="entry name" value="Methyltransf_16"/>
    <property type="match status" value="1"/>
</dbReference>
<dbReference type="InterPro" id="IPR029063">
    <property type="entry name" value="SAM-dependent_MTases_sf"/>
</dbReference>
<keyword evidence="2" id="KW-1185">Reference proteome</keyword>
<dbReference type="GO" id="GO:0032991">
    <property type="term" value="C:protein-containing complex"/>
    <property type="evidence" value="ECO:0007669"/>
    <property type="project" value="TreeGrafter"/>
</dbReference>
<reference evidence="1" key="2">
    <citation type="submission" date="2021-09" db="EMBL/GenBank/DDBJ databases">
        <authorList>
            <person name="Jia N."/>
            <person name="Wang J."/>
            <person name="Shi W."/>
            <person name="Du L."/>
            <person name="Sun Y."/>
            <person name="Zhan W."/>
            <person name="Jiang J."/>
            <person name="Wang Q."/>
            <person name="Zhang B."/>
            <person name="Ji P."/>
            <person name="Sakyi L.B."/>
            <person name="Cui X."/>
            <person name="Yuan T."/>
            <person name="Jiang B."/>
            <person name="Yang W."/>
            <person name="Lam T.T.-Y."/>
            <person name="Chang Q."/>
            <person name="Ding S."/>
            <person name="Wang X."/>
            <person name="Zhu J."/>
            <person name="Ruan X."/>
            <person name="Zhao L."/>
            <person name="Wei J."/>
            <person name="Que T."/>
            <person name="Du C."/>
            <person name="Cheng J."/>
            <person name="Dai P."/>
            <person name="Han X."/>
            <person name="Huang E."/>
            <person name="Gao Y."/>
            <person name="Liu J."/>
            <person name="Shao H."/>
            <person name="Ye R."/>
            <person name="Li L."/>
            <person name="Wei W."/>
            <person name="Wang X."/>
            <person name="Wang C."/>
            <person name="Huo Q."/>
            <person name="Li W."/>
            <person name="Guo W."/>
            <person name="Chen H."/>
            <person name="Chen S."/>
            <person name="Zhou L."/>
            <person name="Zhou L."/>
            <person name="Ni X."/>
            <person name="Tian J."/>
            <person name="Zhou Y."/>
            <person name="Sheng Y."/>
            <person name="Liu T."/>
            <person name="Pan Y."/>
            <person name="Xia L."/>
            <person name="Li J."/>
            <person name="Zhao F."/>
            <person name="Cao W."/>
        </authorList>
    </citation>
    <scope>NUCLEOTIDE SEQUENCE</scope>
    <source>
        <strain evidence="1">Rsan-2018</strain>
        <tissue evidence="1">Larvae</tissue>
    </source>
</reference>
<comment type="caution">
    <text evidence="1">The sequence shown here is derived from an EMBL/GenBank/DDBJ whole genome shotgun (WGS) entry which is preliminary data.</text>
</comment>
<dbReference type="VEuPathDB" id="VectorBase:RSAN_052181"/>
<proteinExistence type="predicted"/>
<dbReference type="Gene3D" id="3.40.50.150">
    <property type="entry name" value="Vaccinia Virus protein VP39"/>
    <property type="match status" value="1"/>
</dbReference>
<dbReference type="Proteomes" id="UP000821837">
    <property type="component" value="Unassembled WGS sequence"/>
</dbReference>
<accession>A0A9D4Q6K7</accession>